<dbReference type="GO" id="GO:0003677">
    <property type="term" value="F:DNA binding"/>
    <property type="evidence" value="ECO:0007669"/>
    <property type="project" value="UniProtKB-KW"/>
</dbReference>
<dbReference type="PANTHER" id="PTHR31194">
    <property type="entry name" value="SHN SHINE , DNA BINDING / TRANSCRIPTION FACTOR"/>
    <property type="match status" value="1"/>
</dbReference>
<dbReference type="SUPFAM" id="SSF54171">
    <property type="entry name" value="DNA-binding domain"/>
    <property type="match status" value="1"/>
</dbReference>
<evidence type="ECO:0000313" key="9">
    <source>
        <dbReference type="EMBL" id="KAJ8476114.1"/>
    </source>
</evidence>
<feature type="transmembrane region" description="Helical" evidence="7">
    <location>
        <begin position="15"/>
        <end position="33"/>
    </location>
</feature>
<dbReference type="PANTHER" id="PTHR31194:SF202">
    <property type="entry name" value="ETHYLENE-RESPONSIVE TRANSCRIPTION FACTOR ERF070"/>
    <property type="match status" value="1"/>
</dbReference>
<dbReference type="Gene3D" id="3.30.730.10">
    <property type="entry name" value="AP2/ERF domain"/>
    <property type="match status" value="1"/>
</dbReference>
<dbReference type="InterPro" id="IPR001471">
    <property type="entry name" value="AP2/ERF_dom"/>
</dbReference>
<feature type="compositionally biased region" description="Basic residues" evidence="6">
    <location>
        <begin position="267"/>
        <end position="279"/>
    </location>
</feature>
<sequence>MRHDDDSFRLTNANIRAMLLTVFVSVLAIIACGERYSARWENDSVCGGLDPVFIGLWPQGQSPEMWWGYSASMDRLVLYAMDYCHCSCSCSSIPSLLSPHIIIMESFRSASLRLLCHRRFHLLALSLLPPLRPLPSPHATEARGIQEDGFDAIFKGWFWSEVLGISAYRSVEMPPPLQCLLRRQQDKMQKRRGRKQFYRSGSTSQLESKLFARRLRVIFDDPDATESSDDEAVNRPCRGKRATVELRLPGTFPLLQSQASSQESSRRNNKTPNLRRPKVKTLGSVTSSSTTSAVRFKGVRQRPWGKWAAEIRDPIRGVRLWLGTYDTAEAAAAAYSAAALRFQTEKKNLSVAASTNSTTTSSSPSMRSDAVAVAGPPSPSSVLDVSGVADDGRDSSSIAQDAAAEEPSIAELFEGQGLSLPTCDAEFAFGSDLFILSDIGSELLPNEFLRLEDLPDINDDIVGGDIPTLEALSQWMDIDF</sequence>
<dbReference type="CDD" id="cd00018">
    <property type="entry name" value="AP2"/>
    <property type="match status" value="1"/>
</dbReference>
<feature type="region of interest" description="Disordered" evidence="6">
    <location>
        <begin position="257"/>
        <end position="287"/>
    </location>
</feature>
<evidence type="ECO:0000256" key="6">
    <source>
        <dbReference type="SAM" id="MobiDB-lite"/>
    </source>
</evidence>
<organism evidence="9 10">
    <name type="scientific">Ensete ventricosum</name>
    <name type="common">Abyssinian banana</name>
    <name type="synonym">Musa ensete</name>
    <dbReference type="NCBI Taxonomy" id="4639"/>
    <lineage>
        <taxon>Eukaryota</taxon>
        <taxon>Viridiplantae</taxon>
        <taxon>Streptophyta</taxon>
        <taxon>Embryophyta</taxon>
        <taxon>Tracheophyta</taxon>
        <taxon>Spermatophyta</taxon>
        <taxon>Magnoliopsida</taxon>
        <taxon>Liliopsida</taxon>
        <taxon>Zingiberales</taxon>
        <taxon>Musaceae</taxon>
        <taxon>Ensete</taxon>
    </lineage>
</organism>
<evidence type="ECO:0000256" key="2">
    <source>
        <dbReference type="ARBA" id="ARBA00023015"/>
    </source>
</evidence>
<dbReference type="GO" id="GO:0005634">
    <property type="term" value="C:nucleus"/>
    <property type="evidence" value="ECO:0007669"/>
    <property type="project" value="UniProtKB-SubCell"/>
</dbReference>
<evidence type="ECO:0000256" key="5">
    <source>
        <dbReference type="ARBA" id="ARBA00023242"/>
    </source>
</evidence>
<dbReference type="PROSITE" id="PS51032">
    <property type="entry name" value="AP2_ERF"/>
    <property type="match status" value="1"/>
</dbReference>
<dbReference type="InterPro" id="IPR050913">
    <property type="entry name" value="AP2/ERF_ERF"/>
</dbReference>
<keyword evidence="2" id="KW-0805">Transcription regulation</keyword>
<evidence type="ECO:0000259" key="8">
    <source>
        <dbReference type="PROSITE" id="PS51032"/>
    </source>
</evidence>
<dbReference type="AlphaFoldDB" id="A0AAV8QHX2"/>
<gene>
    <name evidence="9" type="ORF">OPV22_019841</name>
</gene>
<dbReference type="InterPro" id="IPR016177">
    <property type="entry name" value="DNA-bd_dom_sf"/>
</dbReference>
<protein>
    <recommendedName>
        <fullName evidence="8">AP2/ERF domain-containing protein</fullName>
    </recommendedName>
</protein>
<dbReference type="Proteomes" id="UP001222027">
    <property type="component" value="Unassembled WGS sequence"/>
</dbReference>
<proteinExistence type="predicted"/>
<keyword evidence="3" id="KW-0238">DNA-binding</keyword>
<keyword evidence="5" id="KW-0539">Nucleus</keyword>
<dbReference type="SMART" id="SM00380">
    <property type="entry name" value="AP2"/>
    <property type="match status" value="1"/>
</dbReference>
<dbReference type="GO" id="GO:0003700">
    <property type="term" value="F:DNA-binding transcription factor activity"/>
    <property type="evidence" value="ECO:0007669"/>
    <property type="project" value="InterPro"/>
</dbReference>
<keyword evidence="7" id="KW-0472">Membrane</keyword>
<dbReference type="Pfam" id="PF00847">
    <property type="entry name" value="AP2"/>
    <property type="match status" value="1"/>
</dbReference>
<evidence type="ECO:0000256" key="4">
    <source>
        <dbReference type="ARBA" id="ARBA00023163"/>
    </source>
</evidence>
<dbReference type="PROSITE" id="PS51257">
    <property type="entry name" value="PROKAR_LIPOPROTEIN"/>
    <property type="match status" value="1"/>
</dbReference>
<comment type="caution">
    <text evidence="9">The sequence shown here is derived from an EMBL/GenBank/DDBJ whole genome shotgun (WGS) entry which is preliminary data.</text>
</comment>
<dbReference type="PRINTS" id="PR00367">
    <property type="entry name" value="ETHRSPELEMNT"/>
</dbReference>
<dbReference type="EMBL" id="JAQQAF010000006">
    <property type="protein sequence ID" value="KAJ8476114.1"/>
    <property type="molecule type" value="Genomic_DNA"/>
</dbReference>
<name>A0AAV8QHX2_ENSVE</name>
<feature type="domain" description="AP2/ERF" evidence="8">
    <location>
        <begin position="295"/>
        <end position="352"/>
    </location>
</feature>
<reference evidence="9 10" key="1">
    <citation type="submission" date="2022-12" db="EMBL/GenBank/DDBJ databases">
        <title>Chromosome-scale assembly of the Ensete ventricosum genome.</title>
        <authorList>
            <person name="Dussert Y."/>
            <person name="Stocks J."/>
            <person name="Wendawek A."/>
            <person name="Woldeyes F."/>
            <person name="Nichols R.A."/>
            <person name="Borrell J.S."/>
        </authorList>
    </citation>
    <scope>NUCLEOTIDE SEQUENCE [LARGE SCALE GENOMIC DNA]</scope>
    <source>
        <strain evidence="10">cv. Maze</strain>
        <tissue evidence="9">Seeds</tissue>
    </source>
</reference>
<feature type="compositionally biased region" description="Low complexity" evidence="6">
    <location>
        <begin position="353"/>
        <end position="370"/>
    </location>
</feature>
<feature type="region of interest" description="Disordered" evidence="6">
    <location>
        <begin position="353"/>
        <end position="399"/>
    </location>
</feature>
<evidence type="ECO:0000256" key="3">
    <source>
        <dbReference type="ARBA" id="ARBA00023125"/>
    </source>
</evidence>
<keyword evidence="7" id="KW-1133">Transmembrane helix</keyword>
<dbReference type="InterPro" id="IPR036955">
    <property type="entry name" value="AP2/ERF_dom_sf"/>
</dbReference>
<keyword evidence="7" id="KW-0812">Transmembrane</keyword>
<evidence type="ECO:0000256" key="1">
    <source>
        <dbReference type="ARBA" id="ARBA00004123"/>
    </source>
</evidence>
<comment type="subcellular location">
    <subcellularLocation>
        <location evidence="1">Nucleus</location>
    </subcellularLocation>
</comment>
<keyword evidence="4" id="KW-0804">Transcription</keyword>
<evidence type="ECO:0000256" key="7">
    <source>
        <dbReference type="SAM" id="Phobius"/>
    </source>
</evidence>
<accession>A0AAV8QHX2</accession>
<evidence type="ECO:0000313" key="10">
    <source>
        <dbReference type="Proteomes" id="UP001222027"/>
    </source>
</evidence>
<keyword evidence="10" id="KW-1185">Reference proteome</keyword>